<feature type="domain" description="Translation elongation factor P/YeiP central" evidence="11">
    <location>
        <begin position="67"/>
        <end position="122"/>
    </location>
</feature>
<evidence type="ECO:0000256" key="5">
    <source>
        <dbReference type="ARBA" id="ARBA00022768"/>
    </source>
</evidence>
<proteinExistence type="inferred from homology"/>
<dbReference type="Gene3D" id="2.30.30.30">
    <property type="match status" value="1"/>
</dbReference>
<dbReference type="SUPFAM" id="SSF50249">
    <property type="entry name" value="Nucleic acid-binding proteins"/>
    <property type="match status" value="2"/>
</dbReference>
<keyword evidence="5 7" id="KW-0251">Elongation factor</keyword>
<dbReference type="InterPro" id="IPR015365">
    <property type="entry name" value="Elong-fact-P_C"/>
</dbReference>
<dbReference type="PROSITE" id="PS01275">
    <property type="entry name" value="EFP"/>
    <property type="match status" value="1"/>
</dbReference>
<evidence type="ECO:0000313" key="12">
    <source>
        <dbReference type="EMBL" id="ABG59753.1"/>
    </source>
</evidence>
<dbReference type="InterPro" id="IPR008991">
    <property type="entry name" value="Translation_prot_SH3-like_sf"/>
</dbReference>
<evidence type="ECO:0000259" key="10">
    <source>
        <dbReference type="SMART" id="SM00841"/>
    </source>
</evidence>
<evidence type="ECO:0000256" key="9">
    <source>
        <dbReference type="RuleBase" id="RU004389"/>
    </source>
</evidence>
<dbReference type="GO" id="GO:0043043">
    <property type="term" value="P:peptide biosynthetic process"/>
    <property type="evidence" value="ECO:0007669"/>
    <property type="project" value="InterPro"/>
</dbReference>
<dbReference type="AlphaFoldDB" id="A0A6N4STP5"/>
<evidence type="ECO:0000259" key="11">
    <source>
        <dbReference type="SMART" id="SM01185"/>
    </source>
</evidence>
<dbReference type="InterPro" id="IPR014722">
    <property type="entry name" value="Rib_uL2_dom2"/>
</dbReference>
<dbReference type="NCBIfam" id="NF001810">
    <property type="entry name" value="PRK00529.1"/>
    <property type="match status" value="1"/>
</dbReference>
<feature type="domain" description="Elongation factor P C-terminal" evidence="10">
    <location>
        <begin position="130"/>
        <end position="185"/>
    </location>
</feature>
<organism evidence="12 13">
    <name type="scientific">Cytophaga hutchinsonii (strain ATCC 33406 / DSM 1761 / CIP 103989 / NBRC 15051 / NCIMB 9469 / D465)</name>
    <dbReference type="NCBI Taxonomy" id="269798"/>
    <lineage>
        <taxon>Bacteria</taxon>
        <taxon>Pseudomonadati</taxon>
        <taxon>Bacteroidota</taxon>
        <taxon>Cytophagia</taxon>
        <taxon>Cytophagales</taxon>
        <taxon>Cytophagaceae</taxon>
        <taxon>Cytophaga</taxon>
    </lineage>
</organism>
<dbReference type="InterPro" id="IPR001059">
    <property type="entry name" value="Transl_elong_P/YeiP_cen"/>
</dbReference>
<dbReference type="InterPro" id="IPR013852">
    <property type="entry name" value="Transl_elong_P/YeiP_CS"/>
</dbReference>
<dbReference type="HAMAP" id="MF_00141">
    <property type="entry name" value="EF_P"/>
    <property type="match status" value="1"/>
</dbReference>
<dbReference type="InterPro" id="IPR012340">
    <property type="entry name" value="NA-bd_OB-fold"/>
</dbReference>
<dbReference type="PANTHER" id="PTHR30053:SF12">
    <property type="entry name" value="ELONGATION FACTOR P (EF-P) FAMILY PROTEIN"/>
    <property type="match status" value="1"/>
</dbReference>
<evidence type="ECO:0000256" key="8">
    <source>
        <dbReference type="NCBIfam" id="TIGR00038"/>
    </source>
</evidence>
<dbReference type="Pfam" id="PF01132">
    <property type="entry name" value="EFP"/>
    <property type="match status" value="1"/>
</dbReference>
<dbReference type="CDD" id="cd04470">
    <property type="entry name" value="S1_EF-P_repeat_1"/>
    <property type="match status" value="1"/>
</dbReference>
<protein>
    <recommendedName>
        <fullName evidence="7 8">Elongation factor P</fullName>
        <shortName evidence="7">EF-P</shortName>
    </recommendedName>
</protein>
<dbReference type="InterPro" id="IPR011768">
    <property type="entry name" value="Transl_elongation_fac_P"/>
</dbReference>
<dbReference type="NCBIfam" id="TIGR00038">
    <property type="entry name" value="efp"/>
    <property type="match status" value="1"/>
</dbReference>
<dbReference type="OrthoDB" id="9801844at2"/>
<dbReference type="InterPro" id="IPR020599">
    <property type="entry name" value="Transl_elong_fac_P/YeiP"/>
</dbReference>
<comment type="subcellular location">
    <subcellularLocation>
        <location evidence="1 7">Cytoplasm</location>
    </subcellularLocation>
</comment>
<dbReference type="Pfam" id="PF09285">
    <property type="entry name" value="Elong-fact-P_C"/>
    <property type="match status" value="1"/>
</dbReference>
<evidence type="ECO:0000256" key="1">
    <source>
        <dbReference type="ARBA" id="ARBA00004496"/>
    </source>
</evidence>
<dbReference type="FunFam" id="2.40.50.140:FF:000004">
    <property type="entry name" value="Elongation factor P"/>
    <property type="match status" value="1"/>
</dbReference>
<gene>
    <name evidence="7 12" type="primary">efp</name>
    <name evidence="12" type="ordered locus">CHU_2499</name>
</gene>
<evidence type="ECO:0000256" key="7">
    <source>
        <dbReference type="HAMAP-Rule" id="MF_00141"/>
    </source>
</evidence>
<keyword evidence="6 7" id="KW-0648">Protein biosynthesis</keyword>
<dbReference type="PIRSF" id="PIRSF005901">
    <property type="entry name" value="EF-P"/>
    <property type="match status" value="1"/>
</dbReference>
<dbReference type="CDD" id="cd05794">
    <property type="entry name" value="S1_EF-P_repeat_2"/>
    <property type="match status" value="1"/>
</dbReference>
<comment type="similarity">
    <text evidence="3 7 9">Belongs to the elongation factor P family.</text>
</comment>
<comment type="function">
    <text evidence="7">Involved in peptide bond synthesis. Stimulates efficient translation and peptide-bond synthesis on native or reconstituted 70S ribosomes in vitro. Probably functions indirectly by altering the affinity of the ribosome for aminoacyl-tRNA, thus increasing their reactivity as acceptors for peptidyl transferase.</text>
</comment>
<dbReference type="Pfam" id="PF08207">
    <property type="entry name" value="EFP_N"/>
    <property type="match status" value="1"/>
</dbReference>
<evidence type="ECO:0000256" key="2">
    <source>
        <dbReference type="ARBA" id="ARBA00004815"/>
    </source>
</evidence>
<sequence>MATTSDISKGCFFKQDGELLTVLSYDHITPGKGNAIYSTKCRNVKTGKQSEVRFRSGEKVDIVRVTIVEMQYLYEEGDSLVCMNQETFEQISVPKVAFGDAIKFVKEEMILSIRFDDDEQPLDGVLPKHVELVVTYTENGIKGDSTSKSLKAAEVEGGINVQVPLFVETGDKLRINTETGEYVERVK</sequence>
<dbReference type="Gene3D" id="2.40.50.140">
    <property type="entry name" value="Nucleic acid-binding proteins"/>
    <property type="match status" value="2"/>
</dbReference>
<evidence type="ECO:0000256" key="3">
    <source>
        <dbReference type="ARBA" id="ARBA00009479"/>
    </source>
</evidence>
<reference evidence="12 13" key="1">
    <citation type="journal article" date="2007" name="Appl. Environ. Microbiol.">
        <title>Genome sequence of the cellulolytic gliding bacterium Cytophaga hutchinsonii.</title>
        <authorList>
            <person name="Xie G."/>
            <person name="Bruce D.C."/>
            <person name="Challacombe J.F."/>
            <person name="Chertkov O."/>
            <person name="Detter J.C."/>
            <person name="Gilna P."/>
            <person name="Han C.S."/>
            <person name="Lucas S."/>
            <person name="Misra M."/>
            <person name="Myers G.L."/>
            <person name="Richardson P."/>
            <person name="Tapia R."/>
            <person name="Thayer N."/>
            <person name="Thompson L.S."/>
            <person name="Brettin T.S."/>
            <person name="Henrissat B."/>
            <person name="Wilson D.B."/>
            <person name="McBride M.J."/>
        </authorList>
    </citation>
    <scope>NUCLEOTIDE SEQUENCE [LARGE SCALE GENOMIC DNA]</scope>
    <source>
        <strain evidence="13">ATCC 33406 / DSM 1761 / CIP 103989 / NBRC 15051 / NCIMB 9469 / D465</strain>
    </source>
</reference>
<dbReference type="EMBL" id="CP000383">
    <property type="protein sequence ID" value="ABG59753.1"/>
    <property type="molecule type" value="Genomic_DNA"/>
</dbReference>
<dbReference type="FunFam" id="2.30.30.30:FF:000003">
    <property type="entry name" value="Elongation factor P"/>
    <property type="match status" value="1"/>
</dbReference>
<dbReference type="GO" id="GO:0003746">
    <property type="term" value="F:translation elongation factor activity"/>
    <property type="evidence" value="ECO:0007669"/>
    <property type="project" value="UniProtKB-UniRule"/>
</dbReference>
<keyword evidence="13" id="KW-1185">Reference proteome</keyword>
<dbReference type="SMART" id="SM00841">
    <property type="entry name" value="Elong-fact-P_C"/>
    <property type="match status" value="1"/>
</dbReference>
<dbReference type="KEGG" id="chu:CHU_2499"/>
<dbReference type="GO" id="GO:0005829">
    <property type="term" value="C:cytosol"/>
    <property type="evidence" value="ECO:0007669"/>
    <property type="project" value="UniProtKB-ARBA"/>
</dbReference>
<evidence type="ECO:0000256" key="4">
    <source>
        <dbReference type="ARBA" id="ARBA00022490"/>
    </source>
</evidence>
<dbReference type="Proteomes" id="UP000001822">
    <property type="component" value="Chromosome"/>
</dbReference>
<dbReference type="PANTHER" id="PTHR30053">
    <property type="entry name" value="ELONGATION FACTOR P"/>
    <property type="match status" value="1"/>
</dbReference>
<dbReference type="SUPFAM" id="SSF50104">
    <property type="entry name" value="Translation proteins SH3-like domain"/>
    <property type="match status" value="1"/>
</dbReference>
<dbReference type="RefSeq" id="WP_011585867.1">
    <property type="nucleotide sequence ID" value="NC_008255.1"/>
</dbReference>
<comment type="pathway">
    <text evidence="2 7">Protein biosynthesis; polypeptide chain elongation.</text>
</comment>
<dbReference type="UniPathway" id="UPA00345"/>
<evidence type="ECO:0000313" key="13">
    <source>
        <dbReference type="Proteomes" id="UP000001822"/>
    </source>
</evidence>
<accession>A0A6N4STP5</accession>
<dbReference type="SMART" id="SM01185">
    <property type="entry name" value="EFP"/>
    <property type="match status" value="1"/>
</dbReference>
<dbReference type="InterPro" id="IPR013185">
    <property type="entry name" value="Transl_elong_KOW-like"/>
</dbReference>
<evidence type="ECO:0000256" key="6">
    <source>
        <dbReference type="ARBA" id="ARBA00022917"/>
    </source>
</evidence>
<keyword evidence="4 7" id="KW-0963">Cytoplasm</keyword>
<name>A0A6N4STP5_CYTH3</name>